<reference evidence="3 4" key="1">
    <citation type="journal article" date="2022" name="bioRxiv">
        <title>Genomics of Preaxostyla Flagellates Illuminates Evolutionary Transitions and the Path Towards Mitochondrial Loss.</title>
        <authorList>
            <person name="Novak L.V.F."/>
            <person name="Treitli S.C."/>
            <person name="Pyrih J."/>
            <person name="Halakuc P."/>
            <person name="Pipaliya S.V."/>
            <person name="Vacek V."/>
            <person name="Brzon O."/>
            <person name="Soukal P."/>
            <person name="Eme L."/>
            <person name="Dacks J.B."/>
            <person name="Karnkowska A."/>
            <person name="Elias M."/>
            <person name="Hampl V."/>
        </authorList>
    </citation>
    <scope>NUCLEOTIDE SEQUENCE [LARGE SCALE GENOMIC DNA]</scope>
    <source>
        <strain evidence="3">NAU3</strain>
        <tissue evidence="3">Gut</tissue>
    </source>
</reference>
<evidence type="ECO:0000256" key="1">
    <source>
        <dbReference type="SAM" id="MobiDB-lite"/>
    </source>
</evidence>
<feature type="region of interest" description="Disordered" evidence="1">
    <location>
        <begin position="244"/>
        <end position="271"/>
    </location>
</feature>
<dbReference type="EMBL" id="JARBJD010000111">
    <property type="protein sequence ID" value="KAK2951893.1"/>
    <property type="molecule type" value="Genomic_DNA"/>
</dbReference>
<protein>
    <submittedName>
        <fullName evidence="3">Uncharacterized protein</fullName>
    </submittedName>
</protein>
<evidence type="ECO:0000256" key="2">
    <source>
        <dbReference type="SAM" id="SignalP"/>
    </source>
</evidence>
<dbReference type="Proteomes" id="UP001281761">
    <property type="component" value="Unassembled WGS sequence"/>
</dbReference>
<keyword evidence="4" id="KW-1185">Reference proteome</keyword>
<evidence type="ECO:0000313" key="3">
    <source>
        <dbReference type="EMBL" id="KAK2951893.1"/>
    </source>
</evidence>
<proteinExistence type="predicted"/>
<organism evidence="3 4">
    <name type="scientific">Blattamonas nauphoetae</name>
    <dbReference type="NCBI Taxonomy" id="2049346"/>
    <lineage>
        <taxon>Eukaryota</taxon>
        <taxon>Metamonada</taxon>
        <taxon>Preaxostyla</taxon>
        <taxon>Oxymonadida</taxon>
        <taxon>Blattamonas</taxon>
    </lineage>
</organism>
<accession>A0ABQ9XHH2</accession>
<feature type="signal peptide" evidence="2">
    <location>
        <begin position="1"/>
        <end position="16"/>
    </location>
</feature>
<gene>
    <name evidence="3" type="ORF">BLNAU_13129</name>
</gene>
<evidence type="ECO:0000313" key="4">
    <source>
        <dbReference type="Proteomes" id="UP001281761"/>
    </source>
</evidence>
<feature type="chain" id="PRO_5045239682" evidence="2">
    <location>
        <begin position="17"/>
        <end position="373"/>
    </location>
</feature>
<name>A0ABQ9XHH2_9EUKA</name>
<keyword evidence="2" id="KW-0732">Signal</keyword>
<comment type="caution">
    <text evidence="3">The sequence shown here is derived from an EMBL/GenBank/DDBJ whole genome shotgun (WGS) entry which is preliminary data.</text>
</comment>
<sequence>MKIVIILLSFINTKIAANYLLTDAFEAVAYAYTGSEWVEGYLELDWAKKAVVFYEDHFSGNGIVATYANFTTGSFVSVHFNESGSCVMCRQEMCPFFPRIKQTFITDRKVLCDEIVNISGRQLLSCKSSDQVTSIFTTPSSPSIPMLFQWHHLRIWISPNIKPLHHLTDDELTPPRECRQNCPLTKQTQVAYGHSPLGLEYTRGVNVTAEAESNVVPVHKLTTPIQQDYKALWDNILHEKMKENKNTDLGPGKMWKWKEPEKAGKGPRTQLRNPQTMLETDMLTQLENKRLPLYEVIANFFVRIFGSVFKRMGWKKGEVDVSIQLEERFGRDQSDRLRRSEVLIEESQWMETRRLSFSEEIQKAKKALSGTYS</sequence>